<keyword evidence="6" id="KW-1185">Reference proteome</keyword>
<feature type="domain" description="HTH araC/xylS-type" evidence="4">
    <location>
        <begin position="213"/>
        <end position="314"/>
    </location>
</feature>
<keyword evidence="1" id="KW-0805">Transcription regulation</keyword>
<dbReference type="Pfam" id="PF12833">
    <property type="entry name" value="HTH_18"/>
    <property type="match status" value="1"/>
</dbReference>
<dbReference type="InterPro" id="IPR050204">
    <property type="entry name" value="AraC_XylS_family_regulators"/>
</dbReference>
<dbReference type="PANTHER" id="PTHR46796">
    <property type="entry name" value="HTH-TYPE TRANSCRIPTIONAL ACTIVATOR RHAS-RELATED"/>
    <property type="match status" value="1"/>
</dbReference>
<name>A0A5N8V813_9ACTN</name>
<dbReference type="RefSeq" id="WP_162468008.1">
    <property type="nucleotide sequence ID" value="NZ_VJZD01000005.1"/>
</dbReference>
<dbReference type="GO" id="GO:0003700">
    <property type="term" value="F:DNA-binding transcription factor activity"/>
    <property type="evidence" value="ECO:0007669"/>
    <property type="project" value="InterPro"/>
</dbReference>
<dbReference type="InterPro" id="IPR009057">
    <property type="entry name" value="Homeodomain-like_sf"/>
</dbReference>
<evidence type="ECO:0000256" key="2">
    <source>
        <dbReference type="ARBA" id="ARBA00023125"/>
    </source>
</evidence>
<comment type="caution">
    <text evidence="5">The sequence shown here is derived from an EMBL/GenBank/DDBJ whole genome shotgun (WGS) entry which is preliminary data.</text>
</comment>
<sequence>MSVVLSTAPLSVSDRAEFWQDAVSRTFVPLDVELHEDEPATATILSRRMGFMQVSTVTAGPQTVARRPRMIARDGKETVTLTLMRRGVAERSQDGRDAVVHPGQFALSDSRRPFDKALRQAFNLTSFHFPRSALKVSDLELRAVTATSFGWDEPLSALLAGHLKRLDSSAEAVAPTQGDRLATVTCDLLACLIQERHGRLAPQEPAAVQAMLLRVKEYMVRNLADPDLSLVEIASAHQVSLRYLHKLFETEGVTAARWIQQQRLERCRKELARTTSQAPTVTVVAHSWGFANASHFSRVFRLAYGISPREFQATARRHSR</sequence>
<accession>A0A5N8V813</accession>
<evidence type="ECO:0000259" key="4">
    <source>
        <dbReference type="PROSITE" id="PS01124"/>
    </source>
</evidence>
<dbReference type="PANTHER" id="PTHR46796:SF6">
    <property type="entry name" value="ARAC SUBFAMILY"/>
    <property type="match status" value="1"/>
</dbReference>
<evidence type="ECO:0000256" key="1">
    <source>
        <dbReference type="ARBA" id="ARBA00023015"/>
    </source>
</evidence>
<keyword evidence="2" id="KW-0238">DNA-binding</keyword>
<dbReference type="Proteomes" id="UP000325849">
    <property type="component" value="Unassembled WGS sequence"/>
</dbReference>
<dbReference type="GO" id="GO:0043565">
    <property type="term" value="F:sequence-specific DNA binding"/>
    <property type="evidence" value="ECO:0007669"/>
    <property type="project" value="InterPro"/>
</dbReference>
<dbReference type="InterPro" id="IPR035418">
    <property type="entry name" value="AraC-bd_2"/>
</dbReference>
<reference evidence="5 6" key="1">
    <citation type="submission" date="2019-07" db="EMBL/GenBank/DDBJ databases">
        <title>New species of Amycolatopsis and Streptomyces.</title>
        <authorList>
            <person name="Duangmal K."/>
            <person name="Teo W.F.A."/>
            <person name="Lipun K."/>
        </authorList>
    </citation>
    <scope>NUCLEOTIDE SEQUENCE [LARGE SCALE GENOMIC DNA]</scope>
    <source>
        <strain evidence="5 6">NBRC 109810</strain>
    </source>
</reference>
<dbReference type="SMART" id="SM00342">
    <property type="entry name" value="HTH_ARAC"/>
    <property type="match status" value="1"/>
</dbReference>
<dbReference type="PROSITE" id="PS01124">
    <property type="entry name" value="HTH_ARAC_FAMILY_2"/>
    <property type="match status" value="1"/>
</dbReference>
<dbReference type="Gene3D" id="1.10.10.60">
    <property type="entry name" value="Homeodomain-like"/>
    <property type="match status" value="1"/>
</dbReference>
<dbReference type="EMBL" id="VJZD01000005">
    <property type="protein sequence ID" value="MPY30204.1"/>
    <property type="molecule type" value="Genomic_DNA"/>
</dbReference>
<dbReference type="Pfam" id="PF14525">
    <property type="entry name" value="AraC_binding_2"/>
    <property type="match status" value="1"/>
</dbReference>
<gene>
    <name evidence="5" type="ORF">FNH09_02420</name>
</gene>
<evidence type="ECO:0000313" key="5">
    <source>
        <dbReference type="EMBL" id="MPY30204.1"/>
    </source>
</evidence>
<dbReference type="AlphaFoldDB" id="A0A5N8V813"/>
<evidence type="ECO:0000313" key="6">
    <source>
        <dbReference type="Proteomes" id="UP000325849"/>
    </source>
</evidence>
<evidence type="ECO:0000256" key="3">
    <source>
        <dbReference type="ARBA" id="ARBA00023163"/>
    </source>
</evidence>
<organism evidence="5 6">
    <name type="scientific">Streptomyces adustus</name>
    <dbReference type="NCBI Taxonomy" id="1609272"/>
    <lineage>
        <taxon>Bacteria</taxon>
        <taxon>Bacillati</taxon>
        <taxon>Actinomycetota</taxon>
        <taxon>Actinomycetes</taxon>
        <taxon>Kitasatosporales</taxon>
        <taxon>Streptomycetaceae</taxon>
        <taxon>Streptomyces</taxon>
    </lineage>
</organism>
<protein>
    <submittedName>
        <fullName evidence="5">Helix-turn-helix domain-containing protein</fullName>
    </submittedName>
</protein>
<dbReference type="InterPro" id="IPR018060">
    <property type="entry name" value="HTH_AraC"/>
</dbReference>
<dbReference type="SUPFAM" id="SSF46689">
    <property type="entry name" value="Homeodomain-like"/>
    <property type="match status" value="1"/>
</dbReference>
<proteinExistence type="predicted"/>
<dbReference type="InterPro" id="IPR020449">
    <property type="entry name" value="Tscrpt_reg_AraC-type_HTH"/>
</dbReference>
<keyword evidence="3" id="KW-0804">Transcription</keyword>
<dbReference type="PRINTS" id="PR00032">
    <property type="entry name" value="HTHARAC"/>
</dbReference>